<dbReference type="RefSeq" id="WP_345227240.1">
    <property type="nucleotide sequence ID" value="NZ_BAABHA010000015.1"/>
</dbReference>
<keyword evidence="2" id="KW-1185">Reference proteome</keyword>
<accession>A0ABP8JIW8</accession>
<reference evidence="2" key="1">
    <citation type="journal article" date="2019" name="Int. J. Syst. Evol. Microbiol.">
        <title>The Global Catalogue of Microorganisms (GCM) 10K type strain sequencing project: providing services to taxonomists for standard genome sequencing and annotation.</title>
        <authorList>
            <consortium name="The Broad Institute Genomics Platform"/>
            <consortium name="The Broad Institute Genome Sequencing Center for Infectious Disease"/>
            <person name="Wu L."/>
            <person name="Ma J."/>
        </authorList>
    </citation>
    <scope>NUCLEOTIDE SEQUENCE [LARGE SCALE GENOMIC DNA]</scope>
    <source>
        <strain evidence="2">JCM 17924</strain>
    </source>
</reference>
<name>A0ABP8JIW8_9BACT</name>
<dbReference type="EMBL" id="BAABHA010000015">
    <property type="protein sequence ID" value="GAA4391505.1"/>
    <property type="molecule type" value="Genomic_DNA"/>
</dbReference>
<dbReference type="InterPro" id="IPR008969">
    <property type="entry name" value="CarboxyPept-like_regulatory"/>
</dbReference>
<dbReference type="Pfam" id="PF13715">
    <property type="entry name" value="CarbopepD_reg_2"/>
    <property type="match status" value="1"/>
</dbReference>
<proteinExistence type="predicted"/>
<dbReference type="Gene3D" id="2.60.40.1120">
    <property type="entry name" value="Carboxypeptidase-like, regulatory domain"/>
    <property type="match status" value="1"/>
</dbReference>
<sequence length="222" mass="24071">MALSASPFHPTTGELLPVYRDAYLRGDLSKAHSAAVDAYFKKYGTSGTDAWQRFHQMQQEGESVQAVGWVQRQFDLLKVQPQRMRRRAATLVTAAALIAGATMAGNHVTSPADNIALDLSAAESSAAMRTVTVRGRILDENGKPLVGATVLEKGSLRGVSTDANGNYSLRVLAGRPTTLAYGYGGYADDELQVRGNATNNVTLVPRDNEAPVVKKHRRWLLF</sequence>
<evidence type="ECO:0000313" key="1">
    <source>
        <dbReference type="EMBL" id="GAA4391505.1"/>
    </source>
</evidence>
<evidence type="ECO:0000313" key="2">
    <source>
        <dbReference type="Proteomes" id="UP001500454"/>
    </source>
</evidence>
<dbReference type="Proteomes" id="UP001500454">
    <property type="component" value="Unassembled WGS sequence"/>
</dbReference>
<organism evidence="1 2">
    <name type="scientific">Hymenobacter koreensis</name>
    <dbReference type="NCBI Taxonomy" id="1084523"/>
    <lineage>
        <taxon>Bacteria</taxon>
        <taxon>Pseudomonadati</taxon>
        <taxon>Bacteroidota</taxon>
        <taxon>Cytophagia</taxon>
        <taxon>Cytophagales</taxon>
        <taxon>Hymenobacteraceae</taxon>
        <taxon>Hymenobacter</taxon>
    </lineage>
</organism>
<gene>
    <name evidence="1" type="ORF">GCM10023186_40880</name>
</gene>
<dbReference type="SUPFAM" id="SSF49464">
    <property type="entry name" value="Carboxypeptidase regulatory domain-like"/>
    <property type="match status" value="1"/>
</dbReference>
<evidence type="ECO:0008006" key="3">
    <source>
        <dbReference type="Google" id="ProtNLM"/>
    </source>
</evidence>
<comment type="caution">
    <text evidence="1">The sequence shown here is derived from an EMBL/GenBank/DDBJ whole genome shotgun (WGS) entry which is preliminary data.</text>
</comment>
<protein>
    <recommendedName>
        <fullName evidence="3">CarboxypepD_reg-like domain-containing protein</fullName>
    </recommendedName>
</protein>